<keyword evidence="1" id="KW-0175">Coiled coil</keyword>
<gene>
    <name evidence="3" type="ORF">QYF61_000467</name>
</gene>
<dbReference type="AlphaFoldDB" id="A0AAN7S4H0"/>
<organism evidence="3 4">
    <name type="scientific">Mycteria americana</name>
    <name type="common">Wood stork</name>
    <dbReference type="NCBI Taxonomy" id="33587"/>
    <lineage>
        <taxon>Eukaryota</taxon>
        <taxon>Metazoa</taxon>
        <taxon>Chordata</taxon>
        <taxon>Craniata</taxon>
        <taxon>Vertebrata</taxon>
        <taxon>Euteleostomi</taxon>
        <taxon>Archelosauria</taxon>
        <taxon>Archosauria</taxon>
        <taxon>Dinosauria</taxon>
        <taxon>Saurischia</taxon>
        <taxon>Theropoda</taxon>
        <taxon>Coelurosauria</taxon>
        <taxon>Aves</taxon>
        <taxon>Neognathae</taxon>
        <taxon>Neoaves</taxon>
        <taxon>Aequornithes</taxon>
        <taxon>Ciconiiformes</taxon>
        <taxon>Ciconiidae</taxon>
        <taxon>Mycteria</taxon>
    </lineage>
</organism>
<feature type="coiled-coil region" evidence="1">
    <location>
        <begin position="400"/>
        <end position="452"/>
    </location>
</feature>
<feature type="compositionally biased region" description="Gly residues" evidence="2">
    <location>
        <begin position="67"/>
        <end position="85"/>
    </location>
</feature>
<proteinExistence type="predicted"/>
<dbReference type="PANTHER" id="PTHR33820">
    <property type="entry name" value="COILED-COIL DOMAIN-CONTAINING PROTEIN 17"/>
    <property type="match status" value="1"/>
</dbReference>
<keyword evidence="4" id="KW-1185">Reference proteome</keyword>
<dbReference type="InterPro" id="IPR038800">
    <property type="entry name" value="CCDC17"/>
</dbReference>
<evidence type="ECO:0000256" key="2">
    <source>
        <dbReference type="SAM" id="MobiDB-lite"/>
    </source>
</evidence>
<feature type="compositionally biased region" description="Basic and acidic residues" evidence="2">
    <location>
        <begin position="205"/>
        <end position="218"/>
    </location>
</feature>
<evidence type="ECO:0008006" key="5">
    <source>
        <dbReference type="Google" id="ProtNLM"/>
    </source>
</evidence>
<sequence length="520" mass="55114">MGGFACPRCRMAFSSRPLLRAHEEKLCLGTPAAGSSCLPGGDPPPAEGSPGTAGRPQDASVTLPGRAGMGQSVGTGTGMGAGLGRAAGEETGRHSHRSWVQPSLNRGDLCPPPLHCTGSPRCLFLPKPEKFVLLSIPPPPFLPVCLCEVGVSQHGGRAEPRCLLVLPGLPPAVRAQRGPGQARGAPLGDVLTPRERALLRMADPASRRLTAEQGERSRQLAPPQGHRQWPQELLEAHERHVAEIRARTQQLEQQREGLCQRLAALGTRVAATPHPEQEELELSQAPEVLRDHVGWLAHGGATLRLDTLLPAAGPLAAEARALRLSYLRAGGRDLAILDQLLHLQVEATVLEKGTMGLSGGRRMGKPQPQPWAHPLAGTLLPQPATEAPPAVPAEPPAAGARGLDAALLAVELENRRLEDELLALKVRRERRADAGSRAAQRQAEELAQLQAQVGMLRCHAEQTGPRLPPTILPPPVAPPLPPALAAPELFTVRASSQVPGYFQVPGGRGDGVRLLTQTGR</sequence>
<evidence type="ECO:0000313" key="3">
    <source>
        <dbReference type="EMBL" id="KAK4819256.1"/>
    </source>
</evidence>
<feature type="coiled-coil region" evidence="1">
    <location>
        <begin position="234"/>
        <end position="261"/>
    </location>
</feature>
<accession>A0AAN7S4H0</accession>
<evidence type="ECO:0000256" key="1">
    <source>
        <dbReference type="SAM" id="Coils"/>
    </source>
</evidence>
<feature type="region of interest" description="Disordered" evidence="2">
    <location>
        <begin position="203"/>
        <end position="228"/>
    </location>
</feature>
<name>A0AAN7S4H0_MYCAM</name>
<comment type="caution">
    <text evidence="3">The sequence shown here is derived from an EMBL/GenBank/DDBJ whole genome shotgun (WGS) entry which is preliminary data.</text>
</comment>
<feature type="region of interest" description="Disordered" evidence="2">
    <location>
        <begin position="38"/>
        <end position="101"/>
    </location>
</feature>
<dbReference type="PANTHER" id="PTHR33820:SF4">
    <property type="entry name" value="COILED-COIL DOMAIN-CONTAINING PROTEIN 17"/>
    <property type="match status" value="1"/>
</dbReference>
<reference evidence="3 4" key="1">
    <citation type="journal article" date="2023" name="J. Hered.">
        <title>Chromosome-level genome of the wood stork (Mycteria americana) provides insight into avian chromosome evolution.</title>
        <authorList>
            <person name="Flamio R. Jr."/>
            <person name="Ramstad K.M."/>
        </authorList>
    </citation>
    <scope>NUCLEOTIDE SEQUENCE [LARGE SCALE GENOMIC DNA]</scope>
    <source>
        <strain evidence="3">JAX WOST 10</strain>
    </source>
</reference>
<dbReference type="Proteomes" id="UP001333110">
    <property type="component" value="Unassembled WGS sequence"/>
</dbReference>
<dbReference type="EMBL" id="JAUNZN010000006">
    <property type="protein sequence ID" value="KAK4819256.1"/>
    <property type="molecule type" value="Genomic_DNA"/>
</dbReference>
<protein>
    <recommendedName>
        <fullName evidence="5">Coiled-coil domain-containing protein 17</fullName>
    </recommendedName>
</protein>
<feature type="region of interest" description="Disordered" evidence="2">
    <location>
        <begin position="357"/>
        <end position="398"/>
    </location>
</feature>
<evidence type="ECO:0000313" key="4">
    <source>
        <dbReference type="Proteomes" id="UP001333110"/>
    </source>
</evidence>